<evidence type="ECO:0000313" key="7">
    <source>
        <dbReference type="EMBL" id="KST70384.1"/>
    </source>
</evidence>
<evidence type="ECO:0000256" key="1">
    <source>
        <dbReference type="ARBA" id="ARBA00004442"/>
    </source>
</evidence>
<feature type="compositionally biased region" description="Pro residues" evidence="5">
    <location>
        <begin position="528"/>
        <end position="546"/>
    </location>
</feature>
<dbReference type="Gene3D" id="3.30.1330.60">
    <property type="entry name" value="OmpA-like domain"/>
    <property type="match status" value="1"/>
</dbReference>
<keyword evidence="8" id="KW-1185">Reference proteome</keyword>
<accession>A0A0V8A0T1</accession>
<dbReference type="Pfam" id="PF00691">
    <property type="entry name" value="OmpA"/>
    <property type="match status" value="1"/>
</dbReference>
<dbReference type="InterPro" id="IPR036737">
    <property type="entry name" value="OmpA-like_sf"/>
</dbReference>
<proteinExistence type="predicted"/>
<dbReference type="Pfam" id="PF13229">
    <property type="entry name" value="Beta_helix"/>
    <property type="match status" value="1"/>
</dbReference>
<feature type="domain" description="OmpA-like" evidence="6">
    <location>
        <begin position="552"/>
        <end position="669"/>
    </location>
</feature>
<comment type="subcellular location">
    <subcellularLocation>
        <location evidence="1">Cell outer membrane</location>
    </subcellularLocation>
</comment>
<comment type="caution">
    <text evidence="7">The sequence shown here is derived from an EMBL/GenBank/DDBJ whole genome shotgun (WGS) entry which is preliminary data.</text>
</comment>
<dbReference type="PANTHER" id="PTHR30329:SF21">
    <property type="entry name" value="LIPOPROTEIN YIAD-RELATED"/>
    <property type="match status" value="1"/>
</dbReference>
<evidence type="ECO:0000256" key="2">
    <source>
        <dbReference type="ARBA" id="ARBA00023136"/>
    </source>
</evidence>
<evidence type="ECO:0000256" key="5">
    <source>
        <dbReference type="SAM" id="MobiDB-lite"/>
    </source>
</evidence>
<evidence type="ECO:0000259" key="6">
    <source>
        <dbReference type="PROSITE" id="PS51123"/>
    </source>
</evidence>
<keyword evidence="2 4" id="KW-0472">Membrane</keyword>
<dbReference type="EMBL" id="LMTZ01000001">
    <property type="protein sequence ID" value="KST70384.1"/>
    <property type="molecule type" value="Genomic_DNA"/>
</dbReference>
<dbReference type="PANTHER" id="PTHR30329">
    <property type="entry name" value="STATOR ELEMENT OF FLAGELLAR MOTOR COMPLEX"/>
    <property type="match status" value="1"/>
</dbReference>
<dbReference type="InterPro" id="IPR011050">
    <property type="entry name" value="Pectin_lyase_fold/virulence"/>
</dbReference>
<dbReference type="InterPro" id="IPR039448">
    <property type="entry name" value="Beta_helix"/>
</dbReference>
<dbReference type="AlphaFoldDB" id="A0A0V8A0T1"/>
<dbReference type="InterPro" id="IPR012334">
    <property type="entry name" value="Pectin_lyas_fold"/>
</dbReference>
<organism evidence="7 8">
    <name type="scientific">Mastigocoleus testarum BC008</name>
    <dbReference type="NCBI Taxonomy" id="371196"/>
    <lineage>
        <taxon>Bacteria</taxon>
        <taxon>Bacillati</taxon>
        <taxon>Cyanobacteriota</taxon>
        <taxon>Cyanophyceae</taxon>
        <taxon>Nostocales</taxon>
        <taxon>Hapalosiphonaceae</taxon>
        <taxon>Mastigocoleus</taxon>
    </lineage>
</organism>
<dbReference type="Gene3D" id="2.160.20.10">
    <property type="entry name" value="Single-stranded right-handed beta-helix, Pectin lyase-like"/>
    <property type="match status" value="1"/>
</dbReference>
<keyword evidence="3" id="KW-0998">Cell outer membrane</keyword>
<dbReference type="PROSITE" id="PS51123">
    <property type="entry name" value="OMPA_2"/>
    <property type="match status" value="1"/>
</dbReference>
<evidence type="ECO:0000256" key="4">
    <source>
        <dbReference type="PROSITE-ProRule" id="PRU00473"/>
    </source>
</evidence>
<dbReference type="CDD" id="cd07185">
    <property type="entry name" value="OmpA_C-like"/>
    <property type="match status" value="1"/>
</dbReference>
<dbReference type="InterPro" id="IPR050330">
    <property type="entry name" value="Bact_OuterMem_StrucFunc"/>
</dbReference>
<dbReference type="OrthoDB" id="502243at2"/>
<evidence type="ECO:0000313" key="8">
    <source>
        <dbReference type="Proteomes" id="UP000053372"/>
    </source>
</evidence>
<feature type="region of interest" description="Disordered" evidence="5">
    <location>
        <begin position="514"/>
        <end position="546"/>
    </location>
</feature>
<dbReference type="InterPro" id="IPR006626">
    <property type="entry name" value="PbH1"/>
</dbReference>
<dbReference type="PRINTS" id="PR01021">
    <property type="entry name" value="OMPADOMAIN"/>
</dbReference>
<sequence>MLHATSLRQGKSVRIVVNSNQDGAIQADNTLTLREAIKIVNGTLPVNKLSNAEKQQVKPVNGSSQIEFNLPQEQTTIALRSILPPLKAPGLVIDGTTQPGYDSNKSATAEIAIPIPVVEITPADNQKIFRGLTVVADNITIRGLSLYGFTSEHGPTESTPPADIFISNIVYPESSSSKIREVEFKSLKPPKNVVIENNWLGITTEGKMPESTSAFGVSVFNAVGTKIIRNRIAHHDGSAIITGIRADKMQARENIIVGNGIAGMPDAIRLDGSIARSEITSNLICANDGSGIFLFKPEGSVKIKDNQIKFNGRRLRRAAVYLMGNNHQVLNNQITNQVGSGVTVTSYPKSRGNLIRDNSFANIEGLSIDLNARHNAGVRDFQQGDGPNPSRDSNNRRLDTGNAGINAPEFLSPEFMIINGKVYLDGKADPGTEIDIYRVSPNSKQSIDSYPAYSPLRKIIAKVKTNEKGRFGAILDNLQPGDMVSAIATLPKDGTSEPAANAVVVTQIGEKPIKIPQPGEIPQCTSRPQPPSPPPPEPIPEPIPEVNPELPPAPIRLRVPRNIHFGLDKDFISSKSAQVLDRVAEVLEQYPTIVIELQGHTDSRASVAYNQDLARRRANNARKYLIKKGIAPERMTIRSFGERQLLTDESDRVEYARNRRVEISFFDVRGIDIIFDSQEEDLQIEK</sequence>
<dbReference type="GO" id="GO:0009279">
    <property type="term" value="C:cell outer membrane"/>
    <property type="evidence" value="ECO:0007669"/>
    <property type="project" value="UniProtKB-SubCell"/>
</dbReference>
<dbReference type="SUPFAM" id="SSF103088">
    <property type="entry name" value="OmpA-like"/>
    <property type="match status" value="1"/>
</dbReference>
<gene>
    <name evidence="7" type="ORF">BC008_45140</name>
</gene>
<protein>
    <submittedName>
        <fullName evidence="7">Cell envelope biogenesis protein OmpA</fullName>
    </submittedName>
</protein>
<reference evidence="7 8" key="1">
    <citation type="journal article" date="2015" name="Genome Announc.">
        <title>Draft Genome of the Euendolithic (true boring) Cyanobacterium Mastigocoleus testarum strain BC008.</title>
        <authorList>
            <person name="Guida B.S."/>
            <person name="Garcia-Pichel F."/>
        </authorList>
    </citation>
    <scope>NUCLEOTIDE SEQUENCE [LARGE SCALE GENOMIC DNA]</scope>
    <source>
        <strain evidence="7 8">BC008</strain>
    </source>
</reference>
<dbReference type="InterPro" id="IPR006664">
    <property type="entry name" value="OMP_bac"/>
</dbReference>
<dbReference type="Proteomes" id="UP000053372">
    <property type="component" value="Unassembled WGS sequence"/>
</dbReference>
<evidence type="ECO:0000256" key="3">
    <source>
        <dbReference type="ARBA" id="ARBA00023237"/>
    </source>
</evidence>
<dbReference type="SUPFAM" id="SSF51126">
    <property type="entry name" value="Pectin lyase-like"/>
    <property type="match status" value="1"/>
</dbReference>
<feature type="region of interest" description="Disordered" evidence="5">
    <location>
        <begin position="378"/>
        <end position="405"/>
    </location>
</feature>
<dbReference type="SMART" id="SM00710">
    <property type="entry name" value="PbH1"/>
    <property type="match status" value="6"/>
</dbReference>
<name>A0A0V8A0T1_9CYAN</name>
<dbReference type="InterPro" id="IPR006665">
    <property type="entry name" value="OmpA-like"/>
</dbReference>